<name>Q36231_9ASCO</name>
<keyword evidence="1" id="KW-1133">Transmembrane helix</keyword>
<evidence type="ECO:0000256" key="1">
    <source>
        <dbReference type="SAM" id="Phobius"/>
    </source>
</evidence>
<protein>
    <submittedName>
        <fullName evidence="2">Partial putative ORF</fullName>
    </submittedName>
</protein>
<keyword evidence="1" id="KW-0812">Transmembrane</keyword>
<dbReference type="EMBL" id="X77238">
    <property type="protein sequence ID" value="CAA54455.1"/>
    <property type="molecule type" value="Genomic_DNA"/>
</dbReference>
<reference evidence="2" key="1">
    <citation type="submission" date="1994-01" db="EMBL/GenBank/DDBJ databases">
        <authorList>
            <person name="Nosek J."/>
        </authorList>
    </citation>
    <scope>NUCLEOTIDE SEQUENCE</scope>
    <source>
        <strain evidence="2">CBS 255</strain>
    </source>
</reference>
<proteinExistence type="predicted"/>
<dbReference type="AlphaFoldDB" id="Q36231"/>
<evidence type="ECO:0000313" key="2">
    <source>
        <dbReference type="EMBL" id="CAA54455.1"/>
    </source>
</evidence>
<dbReference type="PIR" id="S49114">
    <property type="entry name" value="S49114"/>
</dbReference>
<accession>Q36231</accession>
<feature type="non-terminal residue" evidence="2">
    <location>
        <position position="1"/>
    </location>
</feature>
<geneLocation type="mitochondrion" evidence="2"/>
<sequence>AVYQLKLTTKMTYGYKSSYMNVVKDVNKRELLMLNTLFFFIMIIGVMPSLVTNTFSMSVSSLIYSI</sequence>
<organism evidence="2">
    <name type="scientific">Cyberlindnera suaveolens</name>
    <dbReference type="NCBI Taxonomy" id="907738"/>
    <lineage>
        <taxon>Eukaryota</taxon>
        <taxon>Fungi</taxon>
        <taxon>Dikarya</taxon>
        <taxon>Ascomycota</taxon>
        <taxon>Saccharomycotina</taxon>
        <taxon>Saccharomycetes</taxon>
        <taxon>Phaffomycetales</taxon>
        <taxon>Phaffomycetaceae</taxon>
        <taxon>Cyberlindnera</taxon>
    </lineage>
</organism>
<keyword evidence="2" id="KW-0496">Mitochondrion</keyword>
<feature type="transmembrane region" description="Helical" evidence="1">
    <location>
        <begin position="31"/>
        <end position="51"/>
    </location>
</feature>
<keyword evidence="1" id="KW-0472">Membrane</keyword>